<evidence type="ECO:0000313" key="3">
    <source>
        <dbReference type="EMBL" id="KAA9154327.1"/>
    </source>
</evidence>
<feature type="transmembrane region" description="Helical" evidence="1">
    <location>
        <begin position="47"/>
        <end position="66"/>
    </location>
</feature>
<dbReference type="OrthoDB" id="3429068at2"/>
<evidence type="ECO:0008006" key="5">
    <source>
        <dbReference type="Google" id="ProtNLM"/>
    </source>
</evidence>
<proteinExistence type="predicted"/>
<feature type="signal peptide" evidence="2">
    <location>
        <begin position="1"/>
        <end position="23"/>
    </location>
</feature>
<evidence type="ECO:0000256" key="1">
    <source>
        <dbReference type="SAM" id="Phobius"/>
    </source>
</evidence>
<dbReference type="AlphaFoldDB" id="A0A5N0UVZ3"/>
<feature type="transmembrane region" description="Helical" evidence="1">
    <location>
        <begin position="73"/>
        <end position="93"/>
    </location>
</feature>
<name>A0A5N0UVZ3_9PSEU</name>
<keyword evidence="1" id="KW-1133">Transmembrane helix</keyword>
<gene>
    <name evidence="3" type="ORF">FPZ12_032515</name>
</gene>
<comment type="caution">
    <text evidence="3">The sequence shown here is derived from an EMBL/GenBank/DDBJ whole genome shotgun (WGS) entry which is preliminary data.</text>
</comment>
<dbReference type="RefSeq" id="WP_144762237.1">
    <property type="nucleotide sequence ID" value="NZ_VMNW02000067.1"/>
</dbReference>
<feature type="transmembrane region" description="Helical" evidence="1">
    <location>
        <begin position="124"/>
        <end position="144"/>
    </location>
</feature>
<evidence type="ECO:0000313" key="4">
    <source>
        <dbReference type="Proteomes" id="UP000319769"/>
    </source>
</evidence>
<keyword evidence="1" id="KW-0472">Membrane</keyword>
<keyword evidence="1" id="KW-0812">Transmembrane</keyword>
<reference evidence="3" key="1">
    <citation type="submission" date="2019-09" db="EMBL/GenBank/DDBJ databases">
        <authorList>
            <person name="Teo W.F.A."/>
            <person name="Duangmal K."/>
        </authorList>
    </citation>
    <scope>NUCLEOTIDE SEQUENCE [LARGE SCALE GENOMIC DNA]</scope>
    <source>
        <strain evidence="3">K81G1</strain>
    </source>
</reference>
<evidence type="ECO:0000256" key="2">
    <source>
        <dbReference type="SAM" id="SignalP"/>
    </source>
</evidence>
<sequence length="152" mass="15443">MTKVFLILHVLAAILAIGPVAVAASRFPAVVRATPQDAVSLHRLCRVYAVIGIAVPVFGFGTAGAMHVMGDAWVIASIGLTALAAAVLAVMILPRQQAALDAALQPAGEGGSQAATVTATAKQLAMFTGVFNLLWAAVTILMILRPGSTTGA</sequence>
<dbReference type="EMBL" id="VMNW02000067">
    <property type="protein sequence ID" value="KAA9154327.1"/>
    <property type="molecule type" value="Genomic_DNA"/>
</dbReference>
<dbReference type="Proteomes" id="UP000319769">
    <property type="component" value="Unassembled WGS sequence"/>
</dbReference>
<accession>A0A5N0UVZ3</accession>
<feature type="chain" id="PRO_5024297922" description="DUF2269 family protein" evidence="2">
    <location>
        <begin position="24"/>
        <end position="152"/>
    </location>
</feature>
<organism evidence="3 4">
    <name type="scientific">Amycolatopsis acidicola</name>
    <dbReference type="NCBI Taxonomy" id="2596893"/>
    <lineage>
        <taxon>Bacteria</taxon>
        <taxon>Bacillati</taxon>
        <taxon>Actinomycetota</taxon>
        <taxon>Actinomycetes</taxon>
        <taxon>Pseudonocardiales</taxon>
        <taxon>Pseudonocardiaceae</taxon>
        <taxon>Amycolatopsis</taxon>
    </lineage>
</organism>
<protein>
    <recommendedName>
        <fullName evidence="5">DUF2269 family protein</fullName>
    </recommendedName>
</protein>
<keyword evidence="2" id="KW-0732">Signal</keyword>
<keyword evidence="4" id="KW-1185">Reference proteome</keyword>